<dbReference type="GO" id="GO:0072657">
    <property type="term" value="P:protein localization to membrane"/>
    <property type="evidence" value="ECO:0007669"/>
    <property type="project" value="TreeGrafter"/>
</dbReference>
<keyword evidence="7 10" id="KW-1133">Transmembrane helix</keyword>
<comment type="similarity">
    <text evidence="3 10">Belongs to the nonaspanin (TM9SF) (TC 9.A.2) family.</text>
</comment>
<evidence type="ECO:0000256" key="10">
    <source>
        <dbReference type="RuleBase" id="RU363079"/>
    </source>
</evidence>
<evidence type="ECO:0000256" key="7">
    <source>
        <dbReference type="ARBA" id="ARBA00022989"/>
    </source>
</evidence>
<dbReference type="PANTHER" id="PTHR10766:SF154">
    <property type="entry name" value="TRANSMEMBRANE 9 SUPERFAMILY MEMBER 10"/>
    <property type="match status" value="1"/>
</dbReference>
<keyword evidence="5" id="KW-0732">Signal</keyword>
<dbReference type="Proteomes" id="UP000053555">
    <property type="component" value="Unassembled WGS sequence"/>
</dbReference>
<keyword evidence="9 10" id="KW-0472">Membrane</keyword>
<evidence type="ECO:0000256" key="9">
    <source>
        <dbReference type="ARBA" id="ARBA00023136"/>
    </source>
</evidence>
<feature type="transmembrane region" description="Helical" evidence="10">
    <location>
        <begin position="162"/>
        <end position="192"/>
    </location>
</feature>
<evidence type="ECO:0000256" key="2">
    <source>
        <dbReference type="ARBA" id="ARBA00004653"/>
    </source>
</evidence>
<name>A0A0B2PMQ9_GLYSO</name>
<feature type="transmembrane region" description="Helical" evidence="10">
    <location>
        <begin position="234"/>
        <end position="250"/>
    </location>
</feature>
<dbReference type="InterPro" id="IPR004240">
    <property type="entry name" value="EMP70"/>
</dbReference>
<proteinExistence type="inferred from homology"/>
<evidence type="ECO:0000256" key="1">
    <source>
        <dbReference type="ARBA" id="ARBA00004337"/>
    </source>
</evidence>
<keyword evidence="6" id="KW-0967">Endosome</keyword>
<dbReference type="Pfam" id="PF02990">
    <property type="entry name" value="EMP70"/>
    <property type="match status" value="1"/>
</dbReference>
<keyword evidence="4 10" id="KW-0812">Transmembrane</keyword>
<accession>A0A0B2PMQ9</accession>
<keyword evidence="11" id="KW-0675">Receptor</keyword>
<evidence type="ECO:0000256" key="8">
    <source>
        <dbReference type="ARBA" id="ARBA00023034"/>
    </source>
</evidence>
<evidence type="ECO:0000256" key="6">
    <source>
        <dbReference type="ARBA" id="ARBA00022753"/>
    </source>
</evidence>
<feature type="transmembrane region" description="Helical" evidence="10">
    <location>
        <begin position="129"/>
        <end position="155"/>
    </location>
</feature>
<comment type="caution">
    <text evidence="10">Lacks conserved residue(s) required for the propagation of feature annotation.</text>
</comment>
<comment type="subcellular location">
    <subcellularLocation>
        <location evidence="1">Endosome membrane</location>
        <topology evidence="1">Multi-pass membrane protein</topology>
    </subcellularLocation>
    <subcellularLocation>
        <location evidence="2">Golgi apparatus membrane</location>
        <topology evidence="2">Multi-pass membrane protein</topology>
    </subcellularLocation>
</comment>
<feature type="transmembrane region" description="Helical" evidence="10">
    <location>
        <begin position="90"/>
        <end position="109"/>
    </location>
</feature>
<dbReference type="PANTHER" id="PTHR10766">
    <property type="entry name" value="TRANSMEMBRANE 9 SUPERFAMILY PROTEIN"/>
    <property type="match status" value="1"/>
</dbReference>
<dbReference type="GO" id="GO:0000139">
    <property type="term" value="C:Golgi membrane"/>
    <property type="evidence" value="ECO:0007669"/>
    <property type="project" value="UniProtKB-SubCell"/>
</dbReference>
<evidence type="ECO:0000256" key="4">
    <source>
        <dbReference type="ARBA" id="ARBA00022692"/>
    </source>
</evidence>
<evidence type="ECO:0000256" key="3">
    <source>
        <dbReference type="ARBA" id="ARBA00005227"/>
    </source>
</evidence>
<reference evidence="11" key="1">
    <citation type="submission" date="2014-07" db="EMBL/GenBank/DDBJ databases">
        <title>Identification of a novel salt tolerance gene in wild soybean by whole-genome sequencing.</title>
        <authorList>
            <person name="Lam H.-M."/>
            <person name="Qi X."/>
            <person name="Li M.-W."/>
            <person name="Liu X."/>
            <person name="Xie M."/>
            <person name="Ni M."/>
            <person name="Xu X."/>
        </authorList>
    </citation>
    <scope>NUCLEOTIDE SEQUENCE [LARGE SCALE GENOMIC DNA]</scope>
    <source>
        <tissue evidence="11">Root</tissue>
    </source>
</reference>
<organism evidence="11">
    <name type="scientific">Glycine soja</name>
    <name type="common">Wild soybean</name>
    <dbReference type="NCBI Taxonomy" id="3848"/>
    <lineage>
        <taxon>Eukaryota</taxon>
        <taxon>Viridiplantae</taxon>
        <taxon>Streptophyta</taxon>
        <taxon>Embryophyta</taxon>
        <taxon>Tracheophyta</taxon>
        <taxon>Spermatophyta</taxon>
        <taxon>Magnoliopsida</taxon>
        <taxon>eudicotyledons</taxon>
        <taxon>Gunneridae</taxon>
        <taxon>Pentapetalae</taxon>
        <taxon>rosids</taxon>
        <taxon>fabids</taxon>
        <taxon>Fabales</taxon>
        <taxon>Fabaceae</taxon>
        <taxon>Papilionoideae</taxon>
        <taxon>50 kb inversion clade</taxon>
        <taxon>NPAAA clade</taxon>
        <taxon>indigoferoid/millettioid clade</taxon>
        <taxon>Phaseoleae</taxon>
        <taxon>Glycine</taxon>
        <taxon>Glycine subgen. Soja</taxon>
    </lineage>
</organism>
<dbReference type="GO" id="GO:0010008">
    <property type="term" value="C:endosome membrane"/>
    <property type="evidence" value="ECO:0007669"/>
    <property type="project" value="UniProtKB-SubCell"/>
</dbReference>
<protein>
    <recommendedName>
        <fullName evidence="10">Transmembrane 9 superfamily member</fullName>
    </recommendedName>
</protein>
<keyword evidence="8" id="KW-0333">Golgi apparatus</keyword>
<evidence type="ECO:0000313" key="11">
    <source>
        <dbReference type="EMBL" id="KHN10385.1"/>
    </source>
</evidence>
<dbReference type="EMBL" id="KN664502">
    <property type="protein sequence ID" value="KHN10385.1"/>
    <property type="molecule type" value="Genomic_DNA"/>
</dbReference>
<dbReference type="AlphaFoldDB" id="A0A0B2PMQ9"/>
<feature type="transmembrane region" description="Helical" evidence="10">
    <location>
        <begin position="204"/>
        <end position="222"/>
    </location>
</feature>
<evidence type="ECO:0000256" key="5">
    <source>
        <dbReference type="ARBA" id="ARBA00022729"/>
    </source>
</evidence>
<sequence length="280" mass="32258">MVAMMMLRTLYRDISKYNQLETQEEVREESGQTCPWRCFQASFKLGFTLGVDDCHALALGPYGTVWWLLFGASLQDVQGNRMEKNCSQEILYVSCHCLCNFVLNALIWVTEDPVKTNKIARQIPEQPWYMNSVFILLAGILPFGAVFIELFFILTSIWLHQFYYIFVFLFIVFLILIVTRAEITIVLCYFQLCSEDYRWWWGSYLTSGSSALYLLLYAAFYFTRFEITKPVSGVLFFGYMLLLSYGFFVVPGKLLVGTGNCGDPSARPLVLACSSKFRNC</sequence>
<gene>
    <name evidence="11" type="ORF">glysoja_049014</name>
</gene>